<evidence type="ECO:0000313" key="2">
    <source>
        <dbReference type="Proteomes" id="UP000632138"/>
    </source>
</evidence>
<dbReference type="EMBL" id="JAENHP010000049">
    <property type="protein sequence ID" value="MBM2623873.1"/>
    <property type="molecule type" value="Genomic_DNA"/>
</dbReference>
<keyword evidence="2" id="KW-1185">Reference proteome</keyword>
<dbReference type="Proteomes" id="UP000632138">
    <property type="component" value="Unassembled WGS sequence"/>
</dbReference>
<name>A0ABS2AWU2_9ACTN</name>
<evidence type="ECO:0000313" key="1">
    <source>
        <dbReference type="EMBL" id="MBM2623873.1"/>
    </source>
</evidence>
<gene>
    <name evidence="1" type="ORF">JIG36_51130</name>
</gene>
<reference evidence="1 2" key="1">
    <citation type="submission" date="2021-01" db="EMBL/GenBank/DDBJ databases">
        <title>Actinoplanes sp. nov. LDG1-06 isolated from lichen.</title>
        <authorList>
            <person name="Saeng-In P."/>
            <person name="Phongsopitanun W."/>
            <person name="Kanchanasin P."/>
            <person name="Yuki M."/>
            <person name="Kudo T."/>
            <person name="Ohkuma M."/>
            <person name="Tanasupawat S."/>
        </authorList>
    </citation>
    <scope>NUCLEOTIDE SEQUENCE [LARGE SCALE GENOMIC DNA]</scope>
    <source>
        <strain evidence="1 2">LDG1-06</strain>
    </source>
</reference>
<organism evidence="1 2">
    <name type="scientific">Paractinoplanes ovalisporus</name>
    <dbReference type="NCBI Taxonomy" id="2810368"/>
    <lineage>
        <taxon>Bacteria</taxon>
        <taxon>Bacillati</taxon>
        <taxon>Actinomycetota</taxon>
        <taxon>Actinomycetes</taxon>
        <taxon>Micromonosporales</taxon>
        <taxon>Micromonosporaceae</taxon>
        <taxon>Paractinoplanes</taxon>
    </lineage>
</organism>
<accession>A0ABS2AWU2</accession>
<protein>
    <recommendedName>
        <fullName evidence="3">IrrE N-terminal-like domain-containing protein</fullName>
    </recommendedName>
</protein>
<dbReference type="RefSeq" id="WP_203384224.1">
    <property type="nucleotide sequence ID" value="NZ_JAENHP010000049.1"/>
</dbReference>
<sequence length="181" mass="20041">MEARPVRRYEQRLRELAITIPTPFDARAFCAHVAEQRGRPITVIMMDTSEVSAPCGLWLSTNKADYVVVDSTAPPVLRDHILLHETAHIICNHKGLLQVDAKLMGLDIIDPAVVERVLGRNSGYAKRYGTAEEREAEGLASVITEFAARRSPVPRPTKPGNDTAAVLDRFSSALAGDRRWL</sequence>
<evidence type="ECO:0008006" key="3">
    <source>
        <dbReference type="Google" id="ProtNLM"/>
    </source>
</evidence>
<comment type="caution">
    <text evidence="1">The sequence shown here is derived from an EMBL/GenBank/DDBJ whole genome shotgun (WGS) entry which is preliminary data.</text>
</comment>
<proteinExistence type="predicted"/>